<organism evidence="1 2">
    <name type="scientific">Ferrimicrobium acidiphilum DSM 19497</name>
    <dbReference type="NCBI Taxonomy" id="1121877"/>
    <lineage>
        <taxon>Bacteria</taxon>
        <taxon>Bacillati</taxon>
        <taxon>Actinomycetota</taxon>
        <taxon>Acidimicrobiia</taxon>
        <taxon>Acidimicrobiales</taxon>
        <taxon>Acidimicrobiaceae</taxon>
        <taxon>Ferrimicrobium</taxon>
    </lineage>
</organism>
<evidence type="ECO:0000313" key="2">
    <source>
        <dbReference type="Proteomes" id="UP000032336"/>
    </source>
</evidence>
<evidence type="ECO:0000313" key="1">
    <source>
        <dbReference type="EMBL" id="KJE76438.1"/>
    </source>
</evidence>
<accession>A0A0D8FT32</accession>
<comment type="caution">
    <text evidence="1">The sequence shown here is derived from an EMBL/GenBank/DDBJ whole genome shotgun (WGS) entry which is preliminary data.</text>
</comment>
<keyword evidence="2" id="KW-1185">Reference proteome</keyword>
<dbReference type="AlphaFoldDB" id="A0A0D8FT32"/>
<dbReference type="Proteomes" id="UP000032336">
    <property type="component" value="Unassembled WGS sequence"/>
</dbReference>
<sequence length="109" mass="12069">MYLPRNKDERSSMPTPLRSVLLAVVDDLQLLDKTTLSNVSRTIKEVFGQDLSPSISVDLGRKGEVVVSTTRELVPLVKLRSSLLKSQLELVGITGEIRIVGHQKATEAW</sequence>
<proteinExistence type="predicted"/>
<name>A0A0D8FT32_9ACTN</name>
<dbReference type="STRING" id="1121877.FEAC_18000"/>
<gene>
    <name evidence="1" type="ORF">FEAC_18000</name>
</gene>
<reference evidence="1 2" key="1">
    <citation type="submission" date="2015-01" db="EMBL/GenBank/DDBJ databases">
        <title>Draft genome of the acidophilic iron oxidizer Ferrimicrobium acidiphilum strain T23.</title>
        <authorList>
            <person name="Poehlein A."/>
            <person name="Eisen S."/>
            <person name="Schloemann M."/>
            <person name="Johnson B.D."/>
            <person name="Daniel R."/>
            <person name="Muehling M."/>
        </authorList>
    </citation>
    <scope>NUCLEOTIDE SEQUENCE [LARGE SCALE GENOMIC DNA]</scope>
    <source>
        <strain evidence="1 2">T23</strain>
    </source>
</reference>
<dbReference type="EMBL" id="JXUW01000016">
    <property type="protein sequence ID" value="KJE76438.1"/>
    <property type="molecule type" value="Genomic_DNA"/>
</dbReference>
<protein>
    <submittedName>
        <fullName evidence="1">Uncharacterized protein</fullName>
    </submittedName>
</protein>